<evidence type="ECO:0000256" key="7">
    <source>
        <dbReference type="ARBA" id="ARBA00022679"/>
    </source>
</evidence>
<sequence length="323" mass="36886">MSFIVDKIWYGKHFLQWILFPFSWLYSLLIRIRQWYLQRFCQQFYPIPIIVVGNITVGGVGKTPLVIELAKRIQQKGLKVGVVSRGYRSKIKHFPYEVQFNDCAEFVGDEPLMIARTLNCPVVIAPKRTQAVSYLLGKHSVQLIISDDGLQHYRMGRSIEIAVIDGTRGLGNRLCLPAGPLREPDSRLKQVDFVIVNEGNWTDAYSMKLVPNKIIKLATGEEVSIDLFTTEVAAIAGIGNPQRFYSTLSQLGIKFKSYSYPDHYQFKLNDLNYGESQVIMTEKDAVKCSSFSSDKLFYLSVEAKLDDSFWEALWSHQQLQGYC</sequence>
<keyword evidence="8 13" id="KW-0547">Nucleotide-binding</keyword>
<dbReference type="GO" id="GO:0009245">
    <property type="term" value="P:lipid A biosynthetic process"/>
    <property type="evidence" value="ECO:0007669"/>
    <property type="project" value="UniProtKB-UniRule"/>
</dbReference>
<evidence type="ECO:0000313" key="15">
    <source>
        <dbReference type="EMBL" id="KGP63572.1"/>
    </source>
</evidence>
<evidence type="ECO:0000313" key="16">
    <source>
        <dbReference type="Proteomes" id="UP000054422"/>
    </source>
</evidence>
<dbReference type="EMBL" id="JNCF01000014">
    <property type="protein sequence ID" value="KGP63572.1"/>
    <property type="molecule type" value="Genomic_DNA"/>
</dbReference>
<dbReference type="STRING" id="1498499.EP47_05490"/>
<dbReference type="GO" id="GO:0009244">
    <property type="term" value="P:lipopolysaccharide core region biosynthetic process"/>
    <property type="evidence" value="ECO:0007669"/>
    <property type="project" value="TreeGrafter"/>
</dbReference>
<dbReference type="PANTHER" id="PTHR42724">
    <property type="entry name" value="TETRAACYLDISACCHARIDE 4'-KINASE"/>
    <property type="match status" value="1"/>
</dbReference>
<feature type="transmembrane region" description="Helical" evidence="14">
    <location>
        <begin position="44"/>
        <end position="61"/>
    </location>
</feature>
<evidence type="ECO:0000256" key="13">
    <source>
        <dbReference type="HAMAP-Rule" id="MF_00409"/>
    </source>
</evidence>
<comment type="similarity">
    <text evidence="13">Belongs to the LpxK family.</text>
</comment>
<comment type="function">
    <text evidence="1 13">Transfers the gamma-phosphate of ATP to the 4'-position of a tetraacyldisaccharide 1-phosphate intermediate (termed DS-1-P) to form tetraacyldisaccharide 1,4'-bis-phosphate (lipid IVA).</text>
</comment>
<dbReference type="EC" id="2.7.1.130" evidence="3 13"/>
<evidence type="ECO:0000256" key="14">
    <source>
        <dbReference type="SAM" id="Phobius"/>
    </source>
</evidence>
<dbReference type="Pfam" id="PF02606">
    <property type="entry name" value="LpxK"/>
    <property type="match status" value="1"/>
</dbReference>
<dbReference type="Proteomes" id="UP000054422">
    <property type="component" value="Unassembled WGS sequence"/>
</dbReference>
<dbReference type="PANTHER" id="PTHR42724:SF1">
    <property type="entry name" value="TETRAACYLDISACCHARIDE 4'-KINASE, MITOCHONDRIAL-RELATED"/>
    <property type="match status" value="1"/>
</dbReference>
<reference evidence="15 16" key="1">
    <citation type="submission" date="2014-05" db="EMBL/GenBank/DDBJ databases">
        <authorList>
            <person name="Rizzardi K."/>
            <person name="Winiecka-Krusnell J."/>
            <person name="Ramliden M."/>
            <person name="Alm E."/>
            <person name="Andersson S."/>
            <person name="Byfors S."/>
        </authorList>
    </citation>
    <scope>NUCLEOTIDE SEQUENCE [LARGE SCALE GENOMIC DNA]</scope>
    <source>
        <strain evidence="15 16">LEGN</strain>
    </source>
</reference>
<dbReference type="OrthoDB" id="9766423at2"/>
<keyword evidence="6 13" id="KW-0441">Lipid A biosynthesis</keyword>
<keyword evidence="14" id="KW-0472">Membrane</keyword>
<evidence type="ECO:0000256" key="10">
    <source>
        <dbReference type="ARBA" id="ARBA00022840"/>
    </source>
</evidence>
<evidence type="ECO:0000256" key="4">
    <source>
        <dbReference type="ARBA" id="ARBA00016436"/>
    </source>
</evidence>
<evidence type="ECO:0000256" key="3">
    <source>
        <dbReference type="ARBA" id="ARBA00012071"/>
    </source>
</evidence>
<feature type="transmembrane region" description="Helical" evidence="14">
    <location>
        <begin position="14"/>
        <end position="32"/>
    </location>
</feature>
<dbReference type="GO" id="GO:0005524">
    <property type="term" value="F:ATP binding"/>
    <property type="evidence" value="ECO:0007669"/>
    <property type="project" value="UniProtKB-UniRule"/>
</dbReference>
<comment type="catalytic activity">
    <reaction evidence="13">
        <text>a lipid A disaccharide + ATP = a lipid IVA + ADP + H(+)</text>
        <dbReference type="Rhea" id="RHEA:67840"/>
        <dbReference type="ChEBI" id="CHEBI:15378"/>
        <dbReference type="ChEBI" id="CHEBI:30616"/>
        <dbReference type="ChEBI" id="CHEBI:176343"/>
        <dbReference type="ChEBI" id="CHEBI:176425"/>
        <dbReference type="ChEBI" id="CHEBI:456216"/>
        <dbReference type="EC" id="2.7.1.130"/>
    </reaction>
</comment>
<keyword evidence="5 13" id="KW-0444">Lipid biosynthesis</keyword>
<protein>
    <recommendedName>
        <fullName evidence="4 13">Tetraacyldisaccharide 4'-kinase</fullName>
        <ecNumber evidence="3 13">2.7.1.130</ecNumber>
    </recommendedName>
    <alternativeName>
        <fullName evidence="12 13">Lipid A 4'-kinase</fullName>
    </alternativeName>
</protein>
<feature type="binding site" evidence="13">
    <location>
        <begin position="56"/>
        <end position="63"/>
    </location>
    <ligand>
        <name>ATP</name>
        <dbReference type="ChEBI" id="CHEBI:30616"/>
    </ligand>
</feature>
<dbReference type="RefSeq" id="WP_035888570.1">
    <property type="nucleotide sequence ID" value="NZ_JNCF01000014.1"/>
</dbReference>
<evidence type="ECO:0000256" key="9">
    <source>
        <dbReference type="ARBA" id="ARBA00022777"/>
    </source>
</evidence>
<evidence type="ECO:0000256" key="1">
    <source>
        <dbReference type="ARBA" id="ARBA00002274"/>
    </source>
</evidence>
<dbReference type="CDD" id="cd01983">
    <property type="entry name" value="SIMIBI"/>
    <property type="match status" value="1"/>
</dbReference>
<keyword evidence="7 13" id="KW-0808">Transferase</keyword>
<evidence type="ECO:0000256" key="5">
    <source>
        <dbReference type="ARBA" id="ARBA00022516"/>
    </source>
</evidence>
<name>A0A0A2SS29_9GAMM</name>
<gene>
    <name evidence="13" type="primary">lpxK</name>
    <name evidence="15" type="ORF">EP47_05490</name>
</gene>
<keyword evidence="14" id="KW-0812">Transmembrane</keyword>
<evidence type="ECO:0000256" key="12">
    <source>
        <dbReference type="ARBA" id="ARBA00029757"/>
    </source>
</evidence>
<evidence type="ECO:0000256" key="6">
    <source>
        <dbReference type="ARBA" id="ARBA00022556"/>
    </source>
</evidence>
<accession>A0A0A2SS29</accession>
<keyword evidence="11 13" id="KW-0443">Lipid metabolism</keyword>
<evidence type="ECO:0000256" key="2">
    <source>
        <dbReference type="ARBA" id="ARBA00004870"/>
    </source>
</evidence>
<dbReference type="AlphaFoldDB" id="A0A0A2SS29"/>
<dbReference type="HAMAP" id="MF_00409">
    <property type="entry name" value="LpxK"/>
    <property type="match status" value="1"/>
</dbReference>
<organism evidence="15 16">
    <name type="scientific">Legionella norrlandica</name>
    <dbReference type="NCBI Taxonomy" id="1498499"/>
    <lineage>
        <taxon>Bacteria</taxon>
        <taxon>Pseudomonadati</taxon>
        <taxon>Pseudomonadota</taxon>
        <taxon>Gammaproteobacteria</taxon>
        <taxon>Legionellales</taxon>
        <taxon>Legionellaceae</taxon>
        <taxon>Legionella</taxon>
    </lineage>
</organism>
<keyword evidence="10 13" id="KW-0067">ATP-binding</keyword>
<dbReference type="InterPro" id="IPR003758">
    <property type="entry name" value="LpxK"/>
</dbReference>
<comment type="pathway">
    <text evidence="2 13">Glycolipid biosynthesis; lipid IV(A) biosynthesis; lipid IV(A) from (3R)-3-hydroxytetradecanoyl-[acyl-carrier-protein] and UDP-N-acetyl-alpha-D-glucosamine: step 6/6.</text>
</comment>
<dbReference type="InterPro" id="IPR027417">
    <property type="entry name" value="P-loop_NTPase"/>
</dbReference>
<comment type="caution">
    <text evidence="15">The sequence shown here is derived from an EMBL/GenBank/DDBJ whole genome shotgun (WGS) entry which is preliminary data.</text>
</comment>
<dbReference type="SUPFAM" id="SSF52540">
    <property type="entry name" value="P-loop containing nucleoside triphosphate hydrolases"/>
    <property type="match status" value="1"/>
</dbReference>
<dbReference type="NCBIfam" id="TIGR00682">
    <property type="entry name" value="lpxK"/>
    <property type="match status" value="1"/>
</dbReference>
<dbReference type="GO" id="GO:0009029">
    <property type="term" value="F:lipid-A 4'-kinase activity"/>
    <property type="evidence" value="ECO:0007669"/>
    <property type="project" value="UniProtKB-UniRule"/>
</dbReference>
<proteinExistence type="inferred from homology"/>
<dbReference type="GO" id="GO:0005886">
    <property type="term" value="C:plasma membrane"/>
    <property type="evidence" value="ECO:0007669"/>
    <property type="project" value="TreeGrafter"/>
</dbReference>
<keyword evidence="9 13" id="KW-0418">Kinase</keyword>
<evidence type="ECO:0000256" key="11">
    <source>
        <dbReference type="ARBA" id="ARBA00023098"/>
    </source>
</evidence>
<keyword evidence="16" id="KW-1185">Reference proteome</keyword>
<evidence type="ECO:0000256" key="8">
    <source>
        <dbReference type="ARBA" id="ARBA00022741"/>
    </source>
</evidence>
<keyword evidence="14" id="KW-1133">Transmembrane helix</keyword>
<dbReference type="UniPathway" id="UPA00359">
    <property type="reaction ID" value="UER00482"/>
</dbReference>